<keyword evidence="1" id="KW-0472">Membrane</keyword>
<evidence type="ECO:0000313" key="2">
    <source>
        <dbReference type="EMBL" id="HJD97256.1"/>
    </source>
</evidence>
<organism evidence="2 3">
    <name type="scientific">Mailhella massiliensis</name>
    <dbReference type="NCBI Taxonomy" id="1903261"/>
    <lineage>
        <taxon>Bacteria</taxon>
        <taxon>Pseudomonadati</taxon>
        <taxon>Thermodesulfobacteriota</taxon>
        <taxon>Desulfovibrionia</taxon>
        <taxon>Desulfovibrionales</taxon>
        <taxon>Desulfovibrionaceae</taxon>
        <taxon>Mailhella</taxon>
    </lineage>
</organism>
<comment type="caution">
    <text evidence="2">The sequence shown here is derived from an EMBL/GenBank/DDBJ whole genome shotgun (WGS) entry which is preliminary data.</text>
</comment>
<feature type="transmembrane region" description="Helical" evidence="1">
    <location>
        <begin position="21"/>
        <end position="38"/>
    </location>
</feature>
<evidence type="ECO:0000256" key="1">
    <source>
        <dbReference type="SAM" id="Phobius"/>
    </source>
</evidence>
<evidence type="ECO:0008006" key="4">
    <source>
        <dbReference type="Google" id="ProtNLM"/>
    </source>
</evidence>
<accession>A0A921AWA6</accession>
<dbReference type="AlphaFoldDB" id="A0A921AWA6"/>
<gene>
    <name evidence="2" type="ORF">K8W16_06390</name>
</gene>
<keyword evidence="1" id="KW-0812">Transmembrane</keyword>
<reference evidence="2" key="2">
    <citation type="submission" date="2021-09" db="EMBL/GenBank/DDBJ databases">
        <authorList>
            <person name="Gilroy R."/>
        </authorList>
    </citation>
    <scope>NUCLEOTIDE SEQUENCE</scope>
    <source>
        <strain evidence="2">ChiGjej2B2-19336</strain>
    </source>
</reference>
<proteinExistence type="predicted"/>
<sequence length="158" mass="16667">MSQIGGDGADHAAEYLGAVKGAWPLALMAGAVAAASAARQLRRGYKQRSRREQAVTALLNAALTTSMAVSCSLLLPLALPGVTPEMQVAASMAAAGLGGETVKLWLLKKLGLSVVDLMDPGDINEIRRTMPPEMRKKHVEQCPFRGDECPVPGCEEGR</sequence>
<evidence type="ECO:0000313" key="3">
    <source>
        <dbReference type="Proteomes" id="UP000698963"/>
    </source>
</evidence>
<dbReference type="EMBL" id="DYZA01000125">
    <property type="protein sequence ID" value="HJD97256.1"/>
    <property type="molecule type" value="Genomic_DNA"/>
</dbReference>
<reference evidence="2" key="1">
    <citation type="journal article" date="2021" name="PeerJ">
        <title>Extensive microbial diversity within the chicken gut microbiome revealed by metagenomics and culture.</title>
        <authorList>
            <person name="Gilroy R."/>
            <person name="Ravi A."/>
            <person name="Getino M."/>
            <person name="Pursley I."/>
            <person name="Horton D.L."/>
            <person name="Alikhan N.F."/>
            <person name="Baker D."/>
            <person name="Gharbi K."/>
            <person name="Hall N."/>
            <person name="Watson M."/>
            <person name="Adriaenssens E.M."/>
            <person name="Foster-Nyarko E."/>
            <person name="Jarju S."/>
            <person name="Secka A."/>
            <person name="Antonio M."/>
            <person name="Oren A."/>
            <person name="Chaudhuri R.R."/>
            <person name="La Ragione R."/>
            <person name="Hildebrand F."/>
            <person name="Pallen M.J."/>
        </authorList>
    </citation>
    <scope>NUCLEOTIDE SEQUENCE</scope>
    <source>
        <strain evidence="2">ChiGjej2B2-19336</strain>
    </source>
</reference>
<name>A0A921AWA6_9BACT</name>
<dbReference type="Proteomes" id="UP000698963">
    <property type="component" value="Unassembled WGS sequence"/>
</dbReference>
<feature type="transmembrane region" description="Helical" evidence="1">
    <location>
        <begin position="58"/>
        <end position="79"/>
    </location>
</feature>
<dbReference type="RefSeq" id="WP_304122213.1">
    <property type="nucleotide sequence ID" value="NZ_DYZA01000125.1"/>
</dbReference>
<keyword evidence="1" id="KW-1133">Transmembrane helix</keyword>
<protein>
    <recommendedName>
        <fullName evidence="4">Holin</fullName>
    </recommendedName>
</protein>